<feature type="compositionally biased region" description="Gly residues" evidence="9">
    <location>
        <begin position="455"/>
        <end position="466"/>
    </location>
</feature>
<keyword evidence="8" id="KW-0112">Calmodulin-binding</keyword>
<dbReference type="GO" id="GO:0006952">
    <property type="term" value="P:defense response"/>
    <property type="evidence" value="ECO:0007669"/>
    <property type="project" value="UniProtKB-KW"/>
</dbReference>
<keyword evidence="3 8" id="KW-0812">Transmembrane</keyword>
<feature type="region of interest" description="Disordered" evidence="9">
    <location>
        <begin position="244"/>
        <end position="263"/>
    </location>
</feature>
<feature type="compositionally biased region" description="Basic and acidic residues" evidence="9">
    <location>
        <begin position="244"/>
        <end position="261"/>
    </location>
</feature>
<keyword evidence="5 8" id="KW-1133">Transmembrane helix</keyword>
<evidence type="ECO:0000313" key="11">
    <source>
        <dbReference type="Proteomes" id="UP000660262"/>
    </source>
</evidence>
<feature type="region of interest" description="Disordered" evidence="9">
    <location>
        <begin position="278"/>
        <end position="303"/>
    </location>
</feature>
<keyword evidence="7 8" id="KW-0568">Pathogenesis-related protein</keyword>
<keyword evidence="11" id="KW-1185">Reference proteome</keyword>
<dbReference type="Pfam" id="PF03094">
    <property type="entry name" value="Mlo"/>
    <property type="match status" value="2"/>
</dbReference>
<feature type="compositionally biased region" description="Low complexity" evidence="9">
    <location>
        <begin position="401"/>
        <end position="413"/>
    </location>
</feature>
<evidence type="ECO:0000313" key="10">
    <source>
        <dbReference type="EMBL" id="GHP07623.1"/>
    </source>
</evidence>
<proteinExistence type="inferred from homology"/>
<feature type="compositionally biased region" description="Low complexity" evidence="9">
    <location>
        <begin position="436"/>
        <end position="454"/>
    </location>
</feature>
<evidence type="ECO:0000256" key="2">
    <source>
        <dbReference type="ARBA" id="ARBA00006574"/>
    </source>
</evidence>
<gene>
    <name evidence="8" type="primary">MLO</name>
    <name evidence="10" type="ORF">PPROV_000636500</name>
</gene>
<comment type="caution">
    <text evidence="10">The sequence shown here is derived from an EMBL/GenBank/DDBJ whole genome shotgun (WGS) entry which is preliminary data.</text>
</comment>
<organism evidence="10 11">
    <name type="scientific">Pycnococcus provasolii</name>
    <dbReference type="NCBI Taxonomy" id="41880"/>
    <lineage>
        <taxon>Eukaryota</taxon>
        <taxon>Viridiplantae</taxon>
        <taxon>Chlorophyta</taxon>
        <taxon>Pseudoscourfieldiophyceae</taxon>
        <taxon>Pseudoscourfieldiales</taxon>
        <taxon>Pycnococcaceae</taxon>
        <taxon>Pycnococcus</taxon>
    </lineage>
</organism>
<comment type="similarity">
    <text evidence="2 8">Belongs to the MLO family.</text>
</comment>
<feature type="compositionally biased region" description="Polar residues" evidence="9">
    <location>
        <begin position="383"/>
        <end position="400"/>
    </location>
</feature>
<comment type="domain">
    <text evidence="8">The C-terminus contains a calmodulin-binding domain, which binds calmodulin in a calcium-dependent fashion.</text>
</comment>
<dbReference type="EMBL" id="BNJQ01000017">
    <property type="protein sequence ID" value="GHP07623.1"/>
    <property type="molecule type" value="Genomic_DNA"/>
</dbReference>
<evidence type="ECO:0000256" key="5">
    <source>
        <dbReference type="ARBA" id="ARBA00022989"/>
    </source>
</evidence>
<comment type="function">
    <text evidence="8">May be involved in modulation of pathogen defense and leaf cell death.</text>
</comment>
<keyword evidence="6 8" id="KW-0472">Membrane</keyword>
<dbReference type="GO" id="GO:0005516">
    <property type="term" value="F:calmodulin binding"/>
    <property type="evidence" value="ECO:0007669"/>
    <property type="project" value="UniProtKB-KW"/>
</dbReference>
<sequence length="472" mass="52146">MMDHMSAEARAEVQKAGFDFGAYARLSLEDIFTKLVGADELFWFTLILTVVLNGNKDTYVFSWLPSLSVLISLALGCKVTAGVLQVTYGSRLFHTNSGKSIQSMKDFLNHSVAQSNQYEMHAGKGQMKRQMRKSLFWFDSPDFMLKLVKFQMFAASMTIATPLFFMWQLEHEEPNYNCARQDGADEVYTYMRIIISILQIVHTATVILPQHTVLMQTSRHYNNDMLECMDPQEIERFRKMALDRSERHAGHAEDGGHDDAPKGMLQRTLSRTLSGKALKQEGDVESNSKLQSEQINSKAAHKKHDFKHDINEFVKKATAYRYLTAQAESLAEESARRIQTRWLKNRKRARGRVGKAFGAINHAISDTLTSTKNLLMGGRTAEESGSSPPKVQAIVSTTEPSARGESSAAAEEAITVPTTSGSGEGAPTAPSDEAETAALPPAPLNLNTPMETGNGETGNGETGNGGTVREQI</sequence>
<feature type="region of interest" description="Disordered" evidence="9">
    <location>
        <begin position="378"/>
        <end position="472"/>
    </location>
</feature>
<reference evidence="10" key="1">
    <citation type="submission" date="2020-10" db="EMBL/GenBank/DDBJ databases">
        <title>Unveiling of a novel bifunctional photoreceptor, Dualchrome1, isolated from a cosmopolitan green alga.</title>
        <authorList>
            <person name="Suzuki S."/>
            <person name="Kawachi M."/>
        </authorList>
    </citation>
    <scope>NUCLEOTIDE SEQUENCE</scope>
    <source>
        <strain evidence="10">NIES 2893</strain>
    </source>
</reference>
<dbReference type="Proteomes" id="UP000660262">
    <property type="component" value="Unassembled WGS sequence"/>
</dbReference>
<dbReference type="PANTHER" id="PTHR31942:SF52">
    <property type="entry name" value="MLO-LIKE PROTEIN 1"/>
    <property type="match status" value="1"/>
</dbReference>
<protein>
    <recommendedName>
        <fullName evidence="8">MLO-like protein</fullName>
    </recommendedName>
</protein>
<dbReference type="GO" id="GO:0016020">
    <property type="term" value="C:membrane"/>
    <property type="evidence" value="ECO:0007669"/>
    <property type="project" value="UniProtKB-SubCell"/>
</dbReference>
<dbReference type="AlphaFoldDB" id="A0A830HLT7"/>
<name>A0A830HLT7_9CHLO</name>
<evidence type="ECO:0000256" key="4">
    <source>
        <dbReference type="ARBA" id="ARBA00022821"/>
    </source>
</evidence>
<feature type="compositionally biased region" description="Polar residues" evidence="9">
    <location>
        <begin position="285"/>
        <end position="297"/>
    </location>
</feature>
<keyword evidence="4 8" id="KW-0611">Plant defense</keyword>
<evidence type="ECO:0000256" key="1">
    <source>
        <dbReference type="ARBA" id="ARBA00004141"/>
    </source>
</evidence>
<dbReference type="InterPro" id="IPR004326">
    <property type="entry name" value="Mlo"/>
</dbReference>
<evidence type="ECO:0000256" key="6">
    <source>
        <dbReference type="ARBA" id="ARBA00023136"/>
    </source>
</evidence>
<evidence type="ECO:0000256" key="3">
    <source>
        <dbReference type="ARBA" id="ARBA00022692"/>
    </source>
</evidence>
<evidence type="ECO:0000256" key="7">
    <source>
        <dbReference type="ARBA" id="ARBA00023265"/>
    </source>
</evidence>
<accession>A0A830HLT7</accession>
<evidence type="ECO:0000256" key="8">
    <source>
        <dbReference type="RuleBase" id="RU280816"/>
    </source>
</evidence>
<dbReference type="PANTHER" id="PTHR31942">
    <property type="entry name" value="MLO-LIKE PROTEIN 1"/>
    <property type="match status" value="1"/>
</dbReference>
<evidence type="ECO:0000256" key="9">
    <source>
        <dbReference type="SAM" id="MobiDB-lite"/>
    </source>
</evidence>
<comment type="subcellular location">
    <subcellularLocation>
        <location evidence="1 8">Membrane</location>
        <topology evidence="1 8">Multi-pass membrane protein</topology>
    </subcellularLocation>
</comment>